<gene>
    <name evidence="7" type="ORF">SI8410_01001212</name>
</gene>
<dbReference type="FunFam" id="1.20.1050.10:FF:000012">
    <property type="entry name" value="Tau class glutathione S-transferase"/>
    <property type="match status" value="1"/>
</dbReference>
<evidence type="ECO:0000256" key="4">
    <source>
        <dbReference type="RuleBase" id="RU003494"/>
    </source>
</evidence>
<evidence type="ECO:0000256" key="2">
    <source>
        <dbReference type="ARBA" id="ARBA00022679"/>
    </source>
</evidence>
<dbReference type="PANTHER" id="PTHR11260:SF676">
    <property type="entry name" value="GLUTATHIONE S-TRANSFERASE U8"/>
    <property type="match status" value="1"/>
</dbReference>
<comment type="similarity">
    <text evidence="4">Belongs to the GST superfamily.</text>
</comment>
<dbReference type="InterPro" id="IPR004045">
    <property type="entry name" value="Glutathione_S-Trfase_N"/>
</dbReference>
<organism evidence="7 8">
    <name type="scientific">Spirodela intermedia</name>
    <name type="common">Intermediate duckweed</name>
    <dbReference type="NCBI Taxonomy" id="51605"/>
    <lineage>
        <taxon>Eukaryota</taxon>
        <taxon>Viridiplantae</taxon>
        <taxon>Streptophyta</taxon>
        <taxon>Embryophyta</taxon>
        <taxon>Tracheophyta</taxon>
        <taxon>Spermatophyta</taxon>
        <taxon>Magnoliopsida</taxon>
        <taxon>Liliopsida</taxon>
        <taxon>Araceae</taxon>
        <taxon>Lemnoideae</taxon>
        <taxon>Spirodela</taxon>
    </lineage>
</organism>
<proteinExistence type="inferred from homology"/>
<dbReference type="EMBL" id="LR746264">
    <property type="protein sequence ID" value="CAA7389105.1"/>
    <property type="molecule type" value="Genomic_DNA"/>
</dbReference>
<dbReference type="InterPro" id="IPR010987">
    <property type="entry name" value="Glutathione-S-Trfase_C-like"/>
</dbReference>
<dbReference type="Gene3D" id="3.40.30.10">
    <property type="entry name" value="Glutaredoxin"/>
    <property type="match status" value="1"/>
</dbReference>
<dbReference type="InterPro" id="IPR040079">
    <property type="entry name" value="Glutathione_S-Trfase"/>
</dbReference>
<dbReference type="InterPro" id="IPR036249">
    <property type="entry name" value="Thioredoxin-like_sf"/>
</dbReference>
<dbReference type="Gene3D" id="1.20.1050.10">
    <property type="match status" value="1"/>
</dbReference>
<dbReference type="SUPFAM" id="SSF47616">
    <property type="entry name" value="GST C-terminal domain-like"/>
    <property type="match status" value="1"/>
</dbReference>
<dbReference type="InterPro" id="IPR036282">
    <property type="entry name" value="Glutathione-S-Trfase_C_sf"/>
</dbReference>
<accession>A0A7I8K091</accession>
<evidence type="ECO:0000313" key="7">
    <source>
        <dbReference type="EMBL" id="CAA7389105.1"/>
    </source>
</evidence>
<dbReference type="GO" id="GO:0005737">
    <property type="term" value="C:cytoplasm"/>
    <property type="evidence" value="ECO:0007669"/>
    <property type="project" value="TreeGrafter"/>
</dbReference>
<evidence type="ECO:0000256" key="3">
    <source>
        <dbReference type="ARBA" id="ARBA00047960"/>
    </source>
</evidence>
<protein>
    <recommendedName>
        <fullName evidence="1">glutathione transferase</fullName>
        <ecNumber evidence="1">2.5.1.18</ecNumber>
    </recommendedName>
</protein>
<keyword evidence="8" id="KW-1185">Reference proteome</keyword>
<dbReference type="SFLD" id="SFLDG01152">
    <property type="entry name" value="Main.3:_Omega-_and_Tau-like"/>
    <property type="match status" value="1"/>
</dbReference>
<dbReference type="PROSITE" id="PS50404">
    <property type="entry name" value="GST_NTER"/>
    <property type="match status" value="1"/>
</dbReference>
<dbReference type="PROSITE" id="PS50405">
    <property type="entry name" value="GST_CTER"/>
    <property type="match status" value="1"/>
</dbReference>
<dbReference type="FunFam" id="3.40.30.10:FF:000014">
    <property type="entry name" value="Tau class glutathione S-transferase"/>
    <property type="match status" value="1"/>
</dbReference>
<dbReference type="AlphaFoldDB" id="A0A7I8K091"/>
<comment type="catalytic activity">
    <reaction evidence="3">
        <text>RX + glutathione = an S-substituted glutathione + a halide anion + H(+)</text>
        <dbReference type="Rhea" id="RHEA:16437"/>
        <dbReference type="ChEBI" id="CHEBI:15378"/>
        <dbReference type="ChEBI" id="CHEBI:16042"/>
        <dbReference type="ChEBI" id="CHEBI:17792"/>
        <dbReference type="ChEBI" id="CHEBI:57925"/>
        <dbReference type="ChEBI" id="CHEBI:90779"/>
        <dbReference type="EC" id="2.5.1.18"/>
    </reaction>
</comment>
<feature type="domain" description="GST C-terminal" evidence="6">
    <location>
        <begin position="87"/>
        <end position="209"/>
    </location>
</feature>
<dbReference type="SFLD" id="SFLDG00358">
    <property type="entry name" value="Main_(cytGST)"/>
    <property type="match status" value="1"/>
</dbReference>
<dbReference type="Pfam" id="PF02798">
    <property type="entry name" value="GST_N"/>
    <property type="match status" value="1"/>
</dbReference>
<evidence type="ECO:0000256" key="1">
    <source>
        <dbReference type="ARBA" id="ARBA00012452"/>
    </source>
</evidence>
<dbReference type="OrthoDB" id="4951845at2759"/>
<evidence type="ECO:0000259" key="6">
    <source>
        <dbReference type="PROSITE" id="PS50405"/>
    </source>
</evidence>
<dbReference type="Pfam" id="PF00043">
    <property type="entry name" value="GST_C"/>
    <property type="match status" value="1"/>
</dbReference>
<dbReference type="InterPro" id="IPR004046">
    <property type="entry name" value="GST_C"/>
</dbReference>
<evidence type="ECO:0000313" key="8">
    <source>
        <dbReference type="Proteomes" id="UP000663760"/>
    </source>
</evidence>
<dbReference type="CDD" id="cd03185">
    <property type="entry name" value="GST_C_Tau"/>
    <property type="match status" value="1"/>
</dbReference>
<dbReference type="Proteomes" id="UP000663760">
    <property type="component" value="Chromosome 1"/>
</dbReference>
<dbReference type="GO" id="GO:0006749">
    <property type="term" value="P:glutathione metabolic process"/>
    <property type="evidence" value="ECO:0007669"/>
    <property type="project" value="InterPro"/>
</dbReference>
<dbReference type="EC" id="2.5.1.18" evidence="1"/>
<dbReference type="PANTHER" id="PTHR11260">
    <property type="entry name" value="GLUTATHIONE S-TRANSFERASE, GST, SUPERFAMILY, GST DOMAIN CONTAINING"/>
    <property type="match status" value="1"/>
</dbReference>
<dbReference type="SUPFAM" id="SSF52833">
    <property type="entry name" value="Thioredoxin-like"/>
    <property type="match status" value="1"/>
</dbReference>
<keyword evidence="2" id="KW-0808">Transferase</keyword>
<dbReference type="InterPro" id="IPR045074">
    <property type="entry name" value="GST_C_Tau"/>
</dbReference>
<reference evidence="7" key="1">
    <citation type="submission" date="2020-02" db="EMBL/GenBank/DDBJ databases">
        <authorList>
            <person name="Scholz U."/>
            <person name="Mascher M."/>
            <person name="Fiebig A."/>
        </authorList>
    </citation>
    <scope>NUCLEOTIDE SEQUENCE</scope>
</reference>
<name>A0A7I8K091_SPIIN</name>
<dbReference type="InterPro" id="IPR045073">
    <property type="entry name" value="Omega/Tau-like"/>
</dbReference>
<evidence type="ECO:0000259" key="5">
    <source>
        <dbReference type="PROSITE" id="PS50404"/>
    </source>
</evidence>
<dbReference type="CDD" id="cd03058">
    <property type="entry name" value="GST_N_Tau"/>
    <property type="match status" value="1"/>
</dbReference>
<sequence>MADEVVVFRVWDSPFSYRVELALALKGVNFRRAEEDLKNKSSELLLYNPVHKKIPVLLHAGKPIAESLVILEYIDETWKQNPILPVDPYERANARFWATYVDDKCLEILWRACWTRGEEQQKCISEAGERLRTLETALEGKKFFGGDTIGFVDIVVSFLTPWMEVLQEMARIRLLEEENYPRLCRWVRDFSSCDVVKETRPPREKLVAFFATLKPPN</sequence>
<dbReference type="GO" id="GO:0004364">
    <property type="term" value="F:glutathione transferase activity"/>
    <property type="evidence" value="ECO:0007669"/>
    <property type="project" value="UniProtKB-EC"/>
</dbReference>
<dbReference type="SFLD" id="SFLDS00019">
    <property type="entry name" value="Glutathione_Transferase_(cytos"/>
    <property type="match status" value="1"/>
</dbReference>
<feature type="domain" description="GST N-terminal" evidence="5">
    <location>
        <begin position="3"/>
        <end position="82"/>
    </location>
</feature>